<accession>A0A330LAU9</accession>
<evidence type="ECO:0000256" key="2">
    <source>
        <dbReference type="ARBA" id="ARBA00009433"/>
    </source>
</evidence>
<dbReference type="AlphaFoldDB" id="A0A330LAU9"/>
<proteinExistence type="inferred from homology"/>
<dbReference type="GO" id="GO:0046872">
    <property type="term" value="F:metal ion binding"/>
    <property type="evidence" value="ECO:0007669"/>
    <property type="project" value="UniProtKB-KW"/>
</dbReference>
<dbReference type="Pfam" id="PF13085">
    <property type="entry name" value="Fer2_3"/>
    <property type="match status" value="1"/>
</dbReference>
<keyword evidence="7 15" id="KW-0560">Oxidoreductase</keyword>
<evidence type="ECO:0000259" key="14">
    <source>
        <dbReference type="PROSITE" id="PS51379"/>
    </source>
</evidence>
<dbReference type="PROSITE" id="PS51085">
    <property type="entry name" value="2FE2S_FER_2"/>
    <property type="match status" value="1"/>
</dbReference>
<evidence type="ECO:0000313" key="16">
    <source>
        <dbReference type="Proteomes" id="UP000248168"/>
    </source>
</evidence>
<dbReference type="Gene3D" id="1.10.1060.10">
    <property type="entry name" value="Alpha-helical ferredoxin"/>
    <property type="match status" value="1"/>
</dbReference>
<comment type="pathway">
    <text evidence="1">Carbohydrate metabolism; tricarboxylic acid cycle; fumarate from succinate (bacterial route): step 1/1.</text>
</comment>
<evidence type="ECO:0000256" key="3">
    <source>
        <dbReference type="ARBA" id="ARBA00022485"/>
    </source>
</evidence>
<dbReference type="GO" id="GO:0006099">
    <property type="term" value="P:tricarboxylic acid cycle"/>
    <property type="evidence" value="ECO:0007669"/>
    <property type="project" value="UniProtKB-KW"/>
</dbReference>
<dbReference type="GO" id="GO:0051539">
    <property type="term" value="F:4 iron, 4 sulfur cluster binding"/>
    <property type="evidence" value="ECO:0007669"/>
    <property type="project" value="UniProtKB-KW"/>
</dbReference>
<evidence type="ECO:0000256" key="8">
    <source>
        <dbReference type="ARBA" id="ARBA00023004"/>
    </source>
</evidence>
<dbReference type="FunFam" id="1.10.1060.10:FF:000003">
    <property type="entry name" value="Succinate dehydrogenase iron-sulfur subunit"/>
    <property type="match status" value="1"/>
</dbReference>
<evidence type="ECO:0000256" key="11">
    <source>
        <dbReference type="ARBA" id="ARBA00066269"/>
    </source>
</evidence>
<dbReference type="InParanoid" id="A0A330LAU9"/>
<dbReference type="GO" id="GO:0022904">
    <property type="term" value="P:respiratory electron transport chain"/>
    <property type="evidence" value="ECO:0007669"/>
    <property type="project" value="TreeGrafter"/>
</dbReference>
<dbReference type="PROSITE" id="PS51379">
    <property type="entry name" value="4FE4S_FER_2"/>
    <property type="match status" value="2"/>
</dbReference>
<dbReference type="FunCoup" id="A0A330LAU9">
    <property type="interactions" value="166"/>
</dbReference>
<comment type="cofactor">
    <cofactor evidence="12">
        <name>[4Fe-4S] cluster</name>
        <dbReference type="ChEBI" id="CHEBI:49883"/>
    </cofactor>
    <text evidence="12">Binds 1 [4Fe-4S] cluster.</text>
</comment>
<dbReference type="InterPro" id="IPR009051">
    <property type="entry name" value="Helical_ferredxn"/>
</dbReference>
<dbReference type="RefSeq" id="WP_121990253.1">
    <property type="nucleotide sequence ID" value="NZ_OUNR01000018.1"/>
</dbReference>
<evidence type="ECO:0000256" key="6">
    <source>
        <dbReference type="ARBA" id="ARBA00022723"/>
    </source>
</evidence>
<dbReference type="PANTHER" id="PTHR11921">
    <property type="entry name" value="SUCCINATE DEHYDROGENASE IRON-SULFUR PROTEIN"/>
    <property type="match status" value="1"/>
</dbReference>
<dbReference type="EMBL" id="OUNR01000018">
    <property type="protein sequence ID" value="SPP66032.1"/>
    <property type="molecule type" value="Genomic_DNA"/>
</dbReference>
<dbReference type="EC" id="1.3.5.1" evidence="12"/>
<reference evidence="16" key="1">
    <citation type="submission" date="2018-04" db="EMBL/GenBank/DDBJ databases">
        <authorList>
            <person name="Lucker S."/>
            <person name="Sakoula D."/>
        </authorList>
    </citation>
    <scope>NUCLEOTIDE SEQUENCE [LARGE SCALE GENOMIC DNA]</scope>
</reference>
<keyword evidence="4" id="KW-0816">Tricarboxylic acid cycle</keyword>
<dbReference type="InterPro" id="IPR025192">
    <property type="entry name" value="Succ_DH/fum_Rdtase_N"/>
</dbReference>
<keyword evidence="9 12" id="KW-0411">Iron-sulfur</keyword>
<protein>
    <recommendedName>
        <fullName evidence="12">Fumarate reductase iron-sulfur subunit</fullName>
        <ecNumber evidence="12">1.3.5.1</ecNumber>
    </recommendedName>
</protein>
<dbReference type="Pfam" id="PF13183">
    <property type="entry name" value="Fer4_8"/>
    <property type="match status" value="1"/>
</dbReference>
<name>A0A330LAU9_9BACT</name>
<feature type="domain" description="2Fe-2S ferredoxin-type" evidence="13">
    <location>
        <begin position="1"/>
        <end position="96"/>
    </location>
</feature>
<gene>
    <name evidence="15" type="primary">sdhB</name>
    <name evidence="15" type="ORF">NITLEN_50072</name>
</gene>
<dbReference type="InterPro" id="IPR001041">
    <property type="entry name" value="2Fe-2S_ferredoxin-type"/>
</dbReference>
<dbReference type="InterPro" id="IPR006058">
    <property type="entry name" value="2Fe2S_fd_BS"/>
</dbReference>
<dbReference type="OrthoDB" id="9804391at2"/>
<comment type="similarity">
    <text evidence="2 12">Belongs to the succinate dehydrogenase/fumarate reductase iron-sulfur protein family.</text>
</comment>
<feature type="domain" description="4Fe-4S ferredoxin-type" evidence="14">
    <location>
        <begin position="140"/>
        <end position="169"/>
    </location>
</feature>
<dbReference type="GO" id="GO:0009055">
    <property type="term" value="F:electron transfer activity"/>
    <property type="evidence" value="ECO:0007669"/>
    <property type="project" value="InterPro"/>
</dbReference>
<evidence type="ECO:0000256" key="12">
    <source>
        <dbReference type="RuleBase" id="RU361237"/>
    </source>
</evidence>
<comment type="subunit">
    <text evidence="11">Part of an enzyme complex containing three subunits: a flavoprotein (frdA), an iron-sulfur protein (frdB), and diheme cytochrome b (frdC).</text>
</comment>
<comment type="catalytic activity">
    <reaction evidence="12">
        <text>a menaquinone + succinate = a menaquinol + fumarate</text>
        <dbReference type="Rhea" id="RHEA:27834"/>
        <dbReference type="Rhea" id="RHEA-COMP:9537"/>
        <dbReference type="Rhea" id="RHEA-COMP:9539"/>
        <dbReference type="ChEBI" id="CHEBI:16374"/>
        <dbReference type="ChEBI" id="CHEBI:18151"/>
        <dbReference type="ChEBI" id="CHEBI:29806"/>
        <dbReference type="ChEBI" id="CHEBI:30031"/>
        <dbReference type="EC" id="1.3.5.1"/>
    </reaction>
</comment>
<keyword evidence="10 12" id="KW-0003">3Fe-4S</keyword>
<feature type="domain" description="4Fe-4S ferredoxin-type" evidence="14">
    <location>
        <begin position="197"/>
        <end position="227"/>
    </location>
</feature>
<dbReference type="GO" id="GO:0051538">
    <property type="term" value="F:3 iron, 4 sulfur cluster binding"/>
    <property type="evidence" value="ECO:0007669"/>
    <property type="project" value="UniProtKB-KW"/>
</dbReference>
<dbReference type="SUPFAM" id="SSF54292">
    <property type="entry name" value="2Fe-2S ferredoxin-like"/>
    <property type="match status" value="1"/>
</dbReference>
<dbReference type="Proteomes" id="UP000248168">
    <property type="component" value="Unassembled WGS sequence"/>
</dbReference>
<dbReference type="PANTHER" id="PTHR11921:SF29">
    <property type="entry name" value="SUCCINATE DEHYDROGENASE [UBIQUINONE] IRON-SULFUR SUBUNIT, MITOCHONDRIAL"/>
    <property type="match status" value="1"/>
</dbReference>
<organism evidence="15 16">
    <name type="scientific">Nitrospira lenta</name>
    <dbReference type="NCBI Taxonomy" id="1436998"/>
    <lineage>
        <taxon>Bacteria</taxon>
        <taxon>Pseudomonadati</taxon>
        <taxon>Nitrospirota</taxon>
        <taxon>Nitrospiria</taxon>
        <taxon>Nitrospirales</taxon>
        <taxon>Nitrospiraceae</taxon>
        <taxon>Nitrospira</taxon>
    </lineage>
</organism>
<keyword evidence="3 12" id="KW-0004">4Fe-4S</keyword>
<dbReference type="InterPro" id="IPR036010">
    <property type="entry name" value="2Fe-2S_ferredoxin-like_sf"/>
</dbReference>
<dbReference type="SUPFAM" id="SSF46548">
    <property type="entry name" value="alpha-helical ferredoxin"/>
    <property type="match status" value="1"/>
</dbReference>
<dbReference type="InterPro" id="IPR050573">
    <property type="entry name" value="SDH/FRD_Iron-Sulfur"/>
</dbReference>
<evidence type="ECO:0000256" key="1">
    <source>
        <dbReference type="ARBA" id="ARBA00004894"/>
    </source>
</evidence>
<dbReference type="InterPro" id="IPR017900">
    <property type="entry name" value="4Fe4S_Fe_S_CS"/>
</dbReference>
<comment type="cofactor">
    <cofactor evidence="12">
        <name>[3Fe-4S] cluster</name>
        <dbReference type="ChEBI" id="CHEBI:21137"/>
    </cofactor>
    <text evidence="12">Binds 1 [3Fe-4S] cluster.</text>
</comment>
<keyword evidence="5 12" id="KW-0001">2Fe-2S</keyword>
<dbReference type="GO" id="GO:0008177">
    <property type="term" value="F:succinate dehydrogenase (quinone) activity"/>
    <property type="evidence" value="ECO:0007669"/>
    <property type="project" value="UniProtKB-EC"/>
</dbReference>
<dbReference type="CDD" id="cd00207">
    <property type="entry name" value="fer2"/>
    <property type="match status" value="1"/>
</dbReference>
<dbReference type="PROSITE" id="PS00198">
    <property type="entry name" value="4FE4S_FER_1"/>
    <property type="match status" value="1"/>
</dbReference>
<dbReference type="PROSITE" id="PS00197">
    <property type="entry name" value="2FE2S_FER_1"/>
    <property type="match status" value="1"/>
</dbReference>
<evidence type="ECO:0000256" key="5">
    <source>
        <dbReference type="ARBA" id="ARBA00022714"/>
    </source>
</evidence>
<evidence type="ECO:0000256" key="10">
    <source>
        <dbReference type="ARBA" id="ARBA00023291"/>
    </source>
</evidence>
<comment type="cofactor">
    <cofactor evidence="12">
        <name>[2Fe-2S] cluster</name>
        <dbReference type="ChEBI" id="CHEBI:190135"/>
    </cofactor>
    <text evidence="12">Binds 1 [2Fe-2S] cluster.</text>
</comment>
<evidence type="ECO:0000313" key="15">
    <source>
        <dbReference type="EMBL" id="SPP66032.1"/>
    </source>
</evidence>
<dbReference type="Gene3D" id="3.10.20.30">
    <property type="match status" value="1"/>
</dbReference>
<evidence type="ECO:0000259" key="13">
    <source>
        <dbReference type="PROSITE" id="PS51085"/>
    </source>
</evidence>
<dbReference type="GO" id="GO:0051537">
    <property type="term" value="F:2 iron, 2 sulfur cluster binding"/>
    <property type="evidence" value="ECO:0007669"/>
    <property type="project" value="UniProtKB-KW"/>
</dbReference>
<dbReference type="InterPro" id="IPR017896">
    <property type="entry name" value="4Fe4S_Fe-S-bd"/>
</dbReference>
<keyword evidence="6 12" id="KW-0479">Metal-binding</keyword>
<evidence type="ECO:0000256" key="9">
    <source>
        <dbReference type="ARBA" id="ARBA00023014"/>
    </source>
</evidence>
<evidence type="ECO:0000256" key="7">
    <source>
        <dbReference type="ARBA" id="ARBA00023002"/>
    </source>
</evidence>
<sequence length="321" mass="35698">MRLSITLQRFNPEQDATPHDEEVRLDVRRGSTVLDLLIRIKNEVDGSLALRYSCRSAICGSCAMSINGGEKLACRTSVRKELERHGRLRIAPLDHLPVIKDLVVDMRPFWGKIRDITPWLSTSMAVPIVRAETHNPGSTGSGYHNVDACIMCGACVAACTVQEVSPGFAGPAALAKVDRFLSDPREPEKLKRARLAVLQEANGMWDCTRCNYCVEVCPKDVQPMEAIIRLRRAALDRGLASTGGARHITGFVSIIEQQGRLNEAIMPLKVVGFDMSRFLRILPLGIRMLFKGKVPNPFAHRIPGLAQVRAIFRRARRPTRL</sequence>
<dbReference type="InterPro" id="IPR012675">
    <property type="entry name" value="Beta-grasp_dom_sf"/>
</dbReference>
<evidence type="ECO:0000256" key="4">
    <source>
        <dbReference type="ARBA" id="ARBA00022532"/>
    </source>
</evidence>
<dbReference type="NCBIfam" id="TIGR00384">
    <property type="entry name" value="dhsB"/>
    <property type="match status" value="1"/>
</dbReference>
<dbReference type="InterPro" id="IPR004489">
    <property type="entry name" value="Succ_DH/fum_Rdtase_Fe-S"/>
</dbReference>
<keyword evidence="8 12" id="KW-0408">Iron</keyword>
<keyword evidence="16" id="KW-1185">Reference proteome</keyword>